<dbReference type="RefSeq" id="WP_042279930.1">
    <property type="nucleotide sequence ID" value="NZ_BBML01000008.1"/>
</dbReference>
<evidence type="ECO:0000313" key="5">
    <source>
        <dbReference type="Proteomes" id="UP000029221"/>
    </source>
</evidence>
<keyword evidence="2 4" id="KW-0238">DNA-binding</keyword>
<dbReference type="Proteomes" id="UP000029221">
    <property type="component" value="Unassembled WGS sequence"/>
</dbReference>
<evidence type="ECO:0000256" key="3">
    <source>
        <dbReference type="PROSITE-ProRule" id="PRU00169"/>
    </source>
</evidence>
<dbReference type="CDD" id="cd17535">
    <property type="entry name" value="REC_NarL-like"/>
    <property type="match status" value="1"/>
</dbReference>
<sequence length="207" mass="23040">MNVFLADHHPVFRRGLKSLMKDVKEYTVKGKAESGKDLIENVKAAKADIVLLEIDLPESKGIGEVRDLRAQFPNIKVLVVSCHPEEMYAASAIKAGANGYISKVKSSKEIKKAIAKVARGEQYLSEEILASLNSGRKNGVMKFKKLSKREIEVLNLLSKGLRNKDVAKELNINEKTVSTYKNRLLKKLKATSIADLIHQARIMQLAN</sequence>
<organism evidence="4 5">
    <name type="scientific">Nonlabens tegetincola</name>
    <dbReference type="NCBI Taxonomy" id="323273"/>
    <lineage>
        <taxon>Bacteria</taxon>
        <taxon>Pseudomonadati</taxon>
        <taxon>Bacteroidota</taxon>
        <taxon>Flavobacteriia</taxon>
        <taxon>Flavobacteriales</taxon>
        <taxon>Flavobacteriaceae</taxon>
        <taxon>Nonlabens</taxon>
    </lineage>
</organism>
<comment type="caution">
    <text evidence="3">Lacks conserved residue(s) required for the propagation of feature annotation.</text>
</comment>
<dbReference type="Pfam" id="PF00072">
    <property type="entry name" value="Response_reg"/>
    <property type="match status" value="1"/>
</dbReference>
<dbReference type="SMART" id="SM00448">
    <property type="entry name" value="REC"/>
    <property type="match status" value="1"/>
</dbReference>
<dbReference type="EMBL" id="BBML01000008">
    <property type="protein sequence ID" value="GAK97988.1"/>
    <property type="molecule type" value="Genomic_DNA"/>
</dbReference>
<dbReference type="AlphaFoldDB" id="A0A090Q8E5"/>
<dbReference type="InterPro" id="IPR016032">
    <property type="entry name" value="Sig_transdc_resp-reg_C-effctor"/>
</dbReference>
<accession>A0A090Q8E5</accession>
<dbReference type="SUPFAM" id="SSF46894">
    <property type="entry name" value="C-terminal effector domain of the bipartite response regulators"/>
    <property type="match status" value="1"/>
</dbReference>
<dbReference type="InterPro" id="IPR051015">
    <property type="entry name" value="EvgA-like"/>
</dbReference>
<dbReference type="PANTHER" id="PTHR45566:SF2">
    <property type="entry name" value="NARL SUBFAMILY"/>
    <property type="match status" value="1"/>
</dbReference>
<dbReference type="InterPro" id="IPR058245">
    <property type="entry name" value="NreC/VraR/RcsB-like_REC"/>
</dbReference>
<protein>
    <submittedName>
        <fullName evidence="4">DNA-binding response regulator</fullName>
    </submittedName>
</protein>
<dbReference type="InterPro" id="IPR001789">
    <property type="entry name" value="Sig_transdc_resp-reg_receiver"/>
</dbReference>
<keyword evidence="1" id="KW-0597">Phosphoprotein</keyword>
<dbReference type="Pfam" id="PF00196">
    <property type="entry name" value="GerE"/>
    <property type="match status" value="1"/>
</dbReference>
<dbReference type="PROSITE" id="PS00622">
    <property type="entry name" value="HTH_LUXR_1"/>
    <property type="match status" value="1"/>
</dbReference>
<dbReference type="PROSITE" id="PS50043">
    <property type="entry name" value="HTH_LUXR_2"/>
    <property type="match status" value="1"/>
</dbReference>
<dbReference type="CDD" id="cd06170">
    <property type="entry name" value="LuxR_C_like"/>
    <property type="match status" value="1"/>
</dbReference>
<evidence type="ECO:0000256" key="1">
    <source>
        <dbReference type="ARBA" id="ARBA00022553"/>
    </source>
</evidence>
<dbReference type="SMART" id="SM00421">
    <property type="entry name" value="HTH_LUXR"/>
    <property type="match status" value="1"/>
</dbReference>
<dbReference type="GO" id="GO:0003677">
    <property type="term" value="F:DNA binding"/>
    <property type="evidence" value="ECO:0007669"/>
    <property type="project" value="UniProtKB-KW"/>
</dbReference>
<dbReference type="GO" id="GO:0006355">
    <property type="term" value="P:regulation of DNA-templated transcription"/>
    <property type="evidence" value="ECO:0007669"/>
    <property type="project" value="InterPro"/>
</dbReference>
<dbReference type="GO" id="GO:0000160">
    <property type="term" value="P:phosphorelay signal transduction system"/>
    <property type="evidence" value="ECO:0007669"/>
    <property type="project" value="InterPro"/>
</dbReference>
<dbReference type="SUPFAM" id="SSF52172">
    <property type="entry name" value="CheY-like"/>
    <property type="match status" value="1"/>
</dbReference>
<reference evidence="4" key="1">
    <citation type="journal article" date="2014" name="Genome Announc.">
        <title>Draft Genome Sequences of Marine Flavobacterium Nonlabens Strains NR17, NR24, NR27, NR32, NR33, and Ara13.</title>
        <authorList>
            <person name="Nakanishi M."/>
            <person name="Meirelles P."/>
            <person name="Suzuki R."/>
            <person name="Takatani N."/>
            <person name="Mino S."/>
            <person name="Suda W."/>
            <person name="Oshima K."/>
            <person name="Hattori M."/>
            <person name="Ohkuma M."/>
            <person name="Hosokawa M."/>
            <person name="Miyashita K."/>
            <person name="Thompson F.L."/>
            <person name="Niwa A."/>
            <person name="Sawabe T."/>
            <person name="Sawabe T."/>
        </authorList>
    </citation>
    <scope>NUCLEOTIDE SEQUENCE [LARGE SCALE GENOMIC DNA]</scope>
    <source>
        <strain evidence="4">JCM 19294</strain>
    </source>
</reference>
<dbReference type="Gene3D" id="3.40.50.2300">
    <property type="match status" value="1"/>
</dbReference>
<keyword evidence="5" id="KW-1185">Reference proteome</keyword>
<proteinExistence type="predicted"/>
<evidence type="ECO:0000313" key="4">
    <source>
        <dbReference type="EMBL" id="GAK97988.1"/>
    </source>
</evidence>
<dbReference type="PROSITE" id="PS50110">
    <property type="entry name" value="RESPONSE_REGULATORY"/>
    <property type="match status" value="1"/>
</dbReference>
<dbReference type="STRING" id="319236.BST91_00935"/>
<dbReference type="eggNOG" id="COG2197">
    <property type="taxonomic scope" value="Bacteria"/>
</dbReference>
<comment type="caution">
    <text evidence="4">The sequence shown here is derived from an EMBL/GenBank/DDBJ whole genome shotgun (WGS) entry which is preliminary data.</text>
</comment>
<dbReference type="InterPro" id="IPR011006">
    <property type="entry name" value="CheY-like_superfamily"/>
</dbReference>
<dbReference type="PANTHER" id="PTHR45566">
    <property type="entry name" value="HTH-TYPE TRANSCRIPTIONAL REGULATOR YHJB-RELATED"/>
    <property type="match status" value="1"/>
</dbReference>
<dbReference type="InterPro" id="IPR000792">
    <property type="entry name" value="Tscrpt_reg_LuxR_C"/>
</dbReference>
<evidence type="ECO:0000256" key="2">
    <source>
        <dbReference type="ARBA" id="ARBA00023125"/>
    </source>
</evidence>
<name>A0A090Q8E5_9FLAO</name>
<gene>
    <name evidence="4" type="ORF">JCM19294_1610</name>
</gene>
<dbReference type="PRINTS" id="PR00038">
    <property type="entry name" value="HTHLUXR"/>
</dbReference>